<protein>
    <recommendedName>
        <fullName evidence="5">NACHT LRR and PYD domain-containing protein</fullName>
    </recommendedName>
</protein>
<dbReference type="Ensembl" id="ENSSAUT00010005226.1">
    <property type="protein sequence ID" value="ENSSAUP00010004842.1"/>
    <property type="gene ID" value="ENSSAUG00010002468.1"/>
</dbReference>
<evidence type="ECO:0000313" key="3">
    <source>
        <dbReference type="Ensembl" id="ENSSAUP00010004842.1"/>
    </source>
</evidence>
<dbReference type="Pfam" id="PF13516">
    <property type="entry name" value="LRR_6"/>
    <property type="match status" value="2"/>
</dbReference>
<keyword evidence="1" id="KW-0433">Leucine-rich repeat</keyword>
<evidence type="ECO:0000256" key="2">
    <source>
        <dbReference type="ARBA" id="ARBA00022737"/>
    </source>
</evidence>
<evidence type="ECO:0008006" key="5">
    <source>
        <dbReference type="Google" id="ProtNLM"/>
    </source>
</evidence>
<dbReference type="SUPFAM" id="SSF52047">
    <property type="entry name" value="RNI-like"/>
    <property type="match status" value="1"/>
</dbReference>
<keyword evidence="4" id="KW-1185">Reference proteome</keyword>
<dbReference type="SMART" id="SM00368">
    <property type="entry name" value="LRR_RI"/>
    <property type="match status" value="3"/>
</dbReference>
<reference evidence="3" key="3">
    <citation type="submission" date="2025-09" db="UniProtKB">
        <authorList>
            <consortium name="Ensembl"/>
        </authorList>
    </citation>
    <scope>IDENTIFICATION</scope>
</reference>
<dbReference type="GeneTree" id="ENSGT01150000286904"/>
<dbReference type="InParanoid" id="A0A671TW09"/>
<organism evidence="3 4">
    <name type="scientific">Sparus aurata</name>
    <name type="common">Gilthead sea bream</name>
    <dbReference type="NCBI Taxonomy" id="8175"/>
    <lineage>
        <taxon>Eukaryota</taxon>
        <taxon>Metazoa</taxon>
        <taxon>Chordata</taxon>
        <taxon>Craniata</taxon>
        <taxon>Vertebrata</taxon>
        <taxon>Euteleostomi</taxon>
        <taxon>Actinopterygii</taxon>
        <taxon>Neopterygii</taxon>
        <taxon>Teleostei</taxon>
        <taxon>Neoteleostei</taxon>
        <taxon>Acanthomorphata</taxon>
        <taxon>Eupercaria</taxon>
        <taxon>Spariformes</taxon>
        <taxon>Sparidae</taxon>
        <taxon>Sparus</taxon>
    </lineage>
</organism>
<reference evidence="3" key="2">
    <citation type="submission" date="2025-08" db="UniProtKB">
        <authorList>
            <consortium name="Ensembl"/>
        </authorList>
    </citation>
    <scope>IDENTIFICATION</scope>
</reference>
<evidence type="ECO:0000313" key="4">
    <source>
        <dbReference type="Proteomes" id="UP000472265"/>
    </source>
</evidence>
<evidence type="ECO:0000256" key="1">
    <source>
        <dbReference type="ARBA" id="ARBA00022614"/>
    </source>
</evidence>
<dbReference type="InterPro" id="IPR001611">
    <property type="entry name" value="Leu-rich_rpt"/>
</dbReference>
<sequence>CKTICFIIKCLNLLYLNCFIICIHRFIGCNLSETHYEVVASVLRSNPSHLTELDLSRNDLQDSGVKLLCAGLQSPNCRLETLRLRRCWLTKVSCDYLASALKSNPSHLRELDLRENDLQESGVKLLSDLKESPDCRLDTLRSVEGWSQSMLVPAELY</sequence>
<reference evidence="3" key="1">
    <citation type="submission" date="2021-04" db="EMBL/GenBank/DDBJ databases">
        <authorList>
            <consortium name="Wellcome Sanger Institute Data Sharing"/>
        </authorList>
    </citation>
    <scope>NUCLEOTIDE SEQUENCE [LARGE SCALE GENOMIC DNA]</scope>
</reference>
<dbReference type="Gene3D" id="3.80.10.10">
    <property type="entry name" value="Ribonuclease Inhibitor"/>
    <property type="match status" value="1"/>
</dbReference>
<keyword evidence="2" id="KW-0677">Repeat</keyword>
<dbReference type="OMA" id="CKTICFI"/>
<accession>A0A671TW09</accession>
<proteinExistence type="predicted"/>
<dbReference type="InterPro" id="IPR051261">
    <property type="entry name" value="NLR"/>
</dbReference>
<dbReference type="InterPro" id="IPR032675">
    <property type="entry name" value="LRR_dom_sf"/>
</dbReference>
<dbReference type="AlphaFoldDB" id="A0A671TW09"/>
<name>A0A671TW09_SPAAU</name>
<dbReference type="PANTHER" id="PTHR24106">
    <property type="entry name" value="NACHT, LRR AND CARD DOMAINS-CONTAINING"/>
    <property type="match status" value="1"/>
</dbReference>
<dbReference type="Proteomes" id="UP000472265">
    <property type="component" value="Chromosome 16"/>
</dbReference>